<dbReference type="EMBL" id="CM046396">
    <property type="protein sequence ID" value="KAI8539307.1"/>
    <property type="molecule type" value="Genomic_DNA"/>
</dbReference>
<keyword evidence="2" id="KW-1185">Reference proteome</keyword>
<evidence type="ECO:0000313" key="2">
    <source>
        <dbReference type="Proteomes" id="UP001062846"/>
    </source>
</evidence>
<organism evidence="1 2">
    <name type="scientific">Rhododendron molle</name>
    <name type="common">Chinese azalea</name>
    <name type="synonym">Azalea mollis</name>
    <dbReference type="NCBI Taxonomy" id="49168"/>
    <lineage>
        <taxon>Eukaryota</taxon>
        <taxon>Viridiplantae</taxon>
        <taxon>Streptophyta</taxon>
        <taxon>Embryophyta</taxon>
        <taxon>Tracheophyta</taxon>
        <taxon>Spermatophyta</taxon>
        <taxon>Magnoliopsida</taxon>
        <taxon>eudicotyledons</taxon>
        <taxon>Gunneridae</taxon>
        <taxon>Pentapetalae</taxon>
        <taxon>asterids</taxon>
        <taxon>Ericales</taxon>
        <taxon>Ericaceae</taxon>
        <taxon>Ericoideae</taxon>
        <taxon>Rhodoreae</taxon>
        <taxon>Rhododendron</taxon>
    </lineage>
</organism>
<reference evidence="1" key="1">
    <citation type="submission" date="2022-02" db="EMBL/GenBank/DDBJ databases">
        <title>Plant Genome Project.</title>
        <authorList>
            <person name="Zhang R.-G."/>
        </authorList>
    </citation>
    <scope>NUCLEOTIDE SEQUENCE</scope>
    <source>
        <strain evidence="1">AT1</strain>
    </source>
</reference>
<comment type="caution">
    <text evidence="1">The sequence shown here is derived from an EMBL/GenBank/DDBJ whole genome shotgun (WGS) entry which is preliminary data.</text>
</comment>
<protein>
    <submittedName>
        <fullName evidence="1">Uncharacterized protein</fullName>
    </submittedName>
</protein>
<gene>
    <name evidence="1" type="ORF">RHMOL_Rhmol09G0171600</name>
</gene>
<dbReference type="Proteomes" id="UP001062846">
    <property type="component" value="Chromosome 9"/>
</dbReference>
<proteinExistence type="predicted"/>
<sequence>MEKVSSKMVLLAILLLAVSGFQLPDQASALEVPCKDFRTCLKFCDEGGRGPHCVGGFCKCDASKVLKDPKAFREGIEVDDKMA</sequence>
<evidence type="ECO:0000313" key="1">
    <source>
        <dbReference type="EMBL" id="KAI8539307.1"/>
    </source>
</evidence>
<accession>A0ACC0MFQ3</accession>
<name>A0ACC0MFQ3_RHOML</name>